<dbReference type="EMBL" id="JAWDKA010000003">
    <property type="protein sequence ID" value="MDV0441586.1"/>
    <property type="molecule type" value="Genomic_DNA"/>
</dbReference>
<protein>
    <recommendedName>
        <fullName evidence="3">Helicase HerA central domain-containing protein</fullName>
    </recommendedName>
</protein>
<dbReference type="PANTHER" id="PTHR42957:SF1">
    <property type="entry name" value="HELICASE MJ1565-RELATED"/>
    <property type="match status" value="1"/>
</dbReference>
<sequence>MDIDLHLDDPTHRMIAAPTRAGKSYFVGACIEQMYEQEHPFIILDTKTDNHIGLQELPKVKKIQIKTGLNYDWGKLIDYPYVLCVPTLRTRTADLVALYRELADEMFMSQGERHLIVEEAHNWNKNASVADPTLELIAREGAGRKKFLWFVTQRLQNFPQILWSQCGYTYLFRHKIPSDIRYISQGIPDFETLNKSLFPHDVLVWDQGAVEEDTTIIKAADVTRRTHHRG</sequence>
<evidence type="ECO:0000313" key="2">
    <source>
        <dbReference type="Proteomes" id="UP001273136"/>
    </source>
</evidence>
<dbReference type="RefSeq" id="WP_338093986.1">
    <property type="nucleotide sequence ID" value="NZ_JAWDKA010000003.1"/>
</dbReference>
<evidence type="ECO:0000313" key="1">
    <source>
        <dbReference type="EMBL" id="MDV0441586.1"/>
    </source>
</evidence>
<dbReference type="PANTHER" id="PTHR42957">
    <property type="entry name" value="HELICASE MJ1565-RELATED"/>
    <property type="match status" value="1"/>
</dbReference>
<dbReference type="InterPro" id="IPR027417">
    <property type="entry name" value="P-loop_NTPase"/>
</dbReference>
<evidence type="ECO:0008006" key="3">
    <source>
        <dbReference type="Google" id="ProtNLM"/>
    </source>
</evidence>
<proteinExistence type="predicted"/>
<accession>A0AAE4MCF7</accession>
<comment type="caution">
    <text evidence="1">The sequence shown here is derived from an EMBL/GenBank/DDBJ whole genome shotgun (WGS) entry which is preliminary data.</text>
</comment>
<dbReference type="SUPFAM" id="SSF52540">
    <property type="entry name" value="P-loop containing nucleoside triphosphate hydrolases"/>
    <property type="match status" value="1"/>
</dbReference>
<name>A0AAE4MCF7_9EURY</name>
<organism evidence="1 2">
    <name type="scientific">Methanorbis furvi</name>
    <dbReference type="NCBI Taxonomy" id="3028299"/>
    <lineage>
        <taxon>Archaea</taxon>
        <taxon>Methanobacteriati</taxon>
        <taxon>Methanobacteriota</taxon>
        <taxon>Stenosarchaea group</taxon>
        <taxon>Methanomicrobia</taxon>
        <taxon>Methanomicrobiales</taxon>
        <taxon>Methanocorpusculaceae</taxon>
        <taxon>Methanorbis</taxon>
    </lineage>
</organism>
<dbReference type="AlphaFoldDB" id="A0AAE4MCF7"/>
<dbReference type="Gene3D" id="3.40.50.300">
    <property type="entry name" value="P-loop containing nucleotide triphosphate hydrolases"/>
    <property type="match status" value="1"/>
</dbReference>
<dbReference type="Proteomes" id="UP001273136">
    <property type="component" value="Unassembled WGS sequence"/>
</dbReference>
<dbReference type="InterPro" id="IPR008571">
    <property type="entry name" value="HerA-like"/>
</dbReference>
<keyword evidence="2" id="KW-1185">Reference proteome</keyword>
<gene>
    <name evidence="1" type="ORF">McpAg1_07890</name>
</gene>
<reference evidence="1" key="1">
    <citation type="submission" date="2023-06" db="EMBL/GenBank/DDBJ databases">
        <title>Genome sequence of Methancorpusculaceae sp. Ag1.</title>
        <authorList>
            <person name="Protasov E."/>
            <person name="Platt K."/>
            <person name="Poehlein A."/>
            <person name="Daniel R."/>
            <person name="Brune A."/>
        </authorList>
    </citation>
    <scope>NUCLEOTIDE SEQUENCE</scope>
    <source>
        <strain evidence="1">Ag1</strain>
    </source>
</reference>